<dbReference type="AlphaFoldDB" id="A0A378JJD0"/>
<evidence type="ECO:0000313" key="1">
    <source>
        <dbReference type="EMBL" id="STX50423.1"/>
    </source>
</evidence>
<evidence type="ECO:0000313" key="2">
    <source>
        <dbReference type="Proteomes" id="UP000254794"/>
    </source>
</evidence>
<dbReference type="OrthoDB" id="5634552at2"/>
<gene>
    <name evidence="1" type="ORF">NCTC13316_00504</name>
</gene>
<organism evidence="1 2">
    <name type="scientific">Legionella busanensis</name>
    <dbReference type="NCBI Taxonomy" id="190655"/>
    <lineage>
        <taxon>Bacteria</taxon>
        <taxon>Pseudomonadati</taxon>
        <taxon>Pseudomonadota</taxon>
        <taxon>Gammaproteobacteria</taxon>
        <taxon>Legionellales</taxon>
        <taxon>Legionellaceae</taxon>
        <taxon>Legionella</taxon>
    </lineage>
</organism>
<accession>A0A378JJD0</accession>
<dbReference type="EMBL" id="UGOD01000001">
    <property type="protein sequence ID" value="STX50423.1"/>
    <property type="molecule type" value="Genomic_DNA"/>
</dbReference>
<sequence length="523" mass="60033">MFYHQYLTYRSRWQKIIKKYEQKISVENATVTIQDLVAYPLNKKESFGESKNSKNPYRNLDSLPRLIDHISNFFQMANLYHEHAYCEFLPKIGYQLKQDCLNKITRFSLPEFSLYSQNPLTLAQFTSILEEIEALAYSIHENVHLLLSSFSVISNQGENLNVVLYVQGGQPPKIDTIVKGFASKIDITYPNATNFSQQKNIDFDTAQRKSVSAYTGGENVSEGLISNNSILEIETRGGARFIQAIDICLDHAYLHSKKLLLAQLNRTIDYTHSMPEQADHILTSNSIDPERAAKISPSIFHIDPDPTTFDKDNRERLINEDNFLKPATIEPISHYPKMQILNKDNGIHVINPPFGSDYRVVAYQERKLGGFAKDLDNKIKALNKHIRAKQIYNLLPPYGSLQEFLSIENNRQKVSNATSMLLNTLTKKCKPNLFEYFFKTNNFYIKKEVKAILDDSAITLRDLKIQNAETLVNTHIWSKDVKFKLSLINNGFPNSFIKEITNAIDTLQKDFALPPEWANELTF</sequence>
<protein>
    <submittedName>
        <fullName evidence="1">Uncharacterized protein</fullName>
    </submittedName>
</protein>
<name>A0A378JJD0_9GAMM</name>
<keyword evidence="2" id="KW-1185">Reference proteome</keyword>
<dbReference type="Proteomes" id="UP000254794">
    <property type="component" value="Unassembled WGS sequence"/>
</dbReference>
<proteinExistence type="predicted"/>
<reference evidence="1 2" key="1">
    <citation type="submission" date="2018-06" db="EMBL/GenBank/DDBJ databases">
        <authorList>
            <consortium name="Pathogen Informatics"/>
            <person name="Doyle S."/>
        </authorList>
    </citation>
    <scope>NUCLEOTIDE SEQUENCE [LARGE SCALE GENOMIC DNA]</scope>
    <source>
        <strain evidence="1 2">NCTC13316</strain>
    </source>
</reference>
<dbReference type="RefSeq" id="WP_115330142.1">
    <property type="nucleotide sequence ID" value="NZ_CAAAHP010000004.1"/>
</dbReference>